<protein>
    <recommendedName>
        <fullName evidence="3">Pyrrolo-quinoline quinone repeat domain-containing protein</fullName>
    </recommendedName>
</protein>
<organism evidence="4 5">
    <name type="scientific">Streptomyces albus (strain ATCC 21838 / DSM 41398 / FERM P-419 / JCM 4703 / NBRC 107858)</name>
    <dbReference type="NCBI Taxonomy" id="1081613"/>
    <lineage>
        <taxon>Bacteria</taxon>
        <taxon>Bacillati</taxon>
        <taxon>Actinomycetota</taxon>
        <taxon>Actinomycetes</taxon>
        <taxon>Kitasatosporales</taxon>
        <taxon>Streptomycetaceae</taxon>
        <taxon>Streptomyces</taxon>
    </lineage>
</organism>
<dbReference type="PANTHER" id="PTHR34512:SF30">
    <property type="entry name" value="OUTER MEMBRANE PROTEIN ASSEMBLY FACTOR BAMB"/>
    <property type="match status" value="1"/>
</dbReference>
<dbReference type="InterPro" id="IPR015943">
    <property type="entry name" value="WD40/YVTN_repeat-like_dom_sf"/>
</dbReference>
<dbReference type="InterPro" id="IPR002372">
    <property type="entry name" value="PQQ_rpt_dom"/>
</dbReference>
<evidence type="ECO:0000259" key="3">
    <source>
        <dbReference type="Pfam" id="PF13360"/>
    </source>
</evidence>
<dbReference type="Pfam" id="PF13360">
    <property type="entry name" value="PQQ_2"/>
    <property type="match status" value="1"/>
</dbReference>
<dbReference type="PANTHER" id="PTHR34512">
    <property type="entry name" value="CELL SURFACE PROTEIN"/>
    <property type="match status" value="1"/>
</dbReference>
<gene>
    <name evidence="4" type="ORF">SLNWT_3391</name>
</gene>
<dbReference type="KEGG" id="sals:SLNWT_3391"/>
<dbReference type="Gene3D" id="2.130.10.10">
    <property type="entry name" value="YVTN repeat-like/Quinoprotein amine dehydrogenase"/>
    <property type="match status" value="2"/>
</dbReference>
<dbReference type="InterPro" id="IPR011047">
    <property type="entry name" value="Quinoprotein_ADH-like_sf"/>
</dbReference>
<sequence length="519" mass="54302">MNAHDSAPVPPPPAGPPPGGSFGPPPQGAFGPPPPLTQPGGTPPGGGPRRGGRPAVLLAAVLALAVLIAGGTWYLLADRGKDGGSPRAKPSGEGQLPGAAQQKPQEKAPADPTAATLMHTLVPEFPKIPGSVTKQTTWKAEGSWLTERVYAKTSVREITGYAAATGEKLWSLPLKGASCGGSPQVGKGNIAALVVQDKPLDDRGYPAPCTEVLAFDLDTGKTVWATSFTAEYQSRKTPFDQVVISKDTVAAGGIRGGAGFDLADGSLRWEPEVGECGDRGYGGGPRLVAVRVCGPFGKRKFEAHLIDPDTGRNAWRYRLPAGTTAPKVLSTDPVVLGVDTGTASLTGVDDVLSLDARGRLRYRIALKDDRFQHSCRGAEIAQSCRSLAVGNDRLYVPTRSRAHGKGYWNEIVSFSLADGKPTRDRFEAGDGNTLLPLRMDGPRLLAYKSGTDVSVVSVDPRKGTQETLLTSPDGPIGLSPEYADLRFTHGRLYVGSPLLGDPAGGSVKQHLAYGFGPGA</sequence>
<name>A0A0B5F0B5_STRA4</name>
<feature type="region of interest" description="Disordered" evidence="1">
    <location>
        <begin position="1"/>
        <end position="52"/>
    </location>
</feature>
<accession>A0A0B5F0B5</accession>
<evidence type="ECO:0000256" key="1">
    <source>
        <dbReference type="SAM" id="MobiDB-lite"/>
    </source>
</evidence>
<dbReference type="AlphaFoldDB" id="A0A0B5F0B5"/>
<evidence type="ECO:0000313" key="4">
    <source>
        <dbReference type="EMBL" id="AJE83767.1"/>
    </source>
</evidence>
<proteinExistence type="predicted"/>
<feature type="region of interest" description="Disordered" evidence="1">
    <location>
        <begin position="82"/>
        <end position="112"/>
    </location>
</feature>
<keyword evidence="2" id="KW-0812">Transmembrane</keyword>
<keyword evidence="2" id="KW-0472">Membrane</keyword>
<feature type="transmembrane region" description="Helical" evidence="2">
    <location>
        <begin position="55"/>
        <end position="76"/>
    </location>
</feature>
<keyword evidence="5" id="KW-1185">Reference proteome</keyword>
<evidence type="ECO:0000256" key="2">
    <source>
        <dbReference type="SAM" id="Phobius"/>
    </source>
</evidence>
<dbReference type="Proteomes" id="UP000031523">
    <property type="component" value="Chromosome"/>
</dbReference>
<feature type="domain" description="Pyrrolo-quinoline quinone repeat" evidence="3">
    <location>
        <begin position="147"/>
        <end position="274"/>
    </location>
</feature>
<evidence type="ECO:0000313" key="5">
    <source>
        <dbReference type="Proteomes" id="UP000031523"/>
    </source>
</evidence>
<keyword evidence="2" id="KW-1133">Transmembrane helix</keyword>
<feature type="compositionally biased region" description="Pro residues" evidence="1">
    <location>
        <begin position="8"/>
        <end position="46"/>
    </location>
</feature>
<dbReference type="SUPFAM" id="SSF50998">
    <property type="entry name" value="Quinoprotein alcohol dehydrogenase-like"/>
    <property type="match status" value="1"/>
</dbReference>
<dbReference type="EMBL" id="CP010519">
    <property type="protein sequence ID" value="AJE83767.1"/>
    <property type="molecule type" value="Genomic_DNA"/>
</dbReference>
<reference evidence="4 5" key="1">
    <citation type="submission" date="2015-01" db="EMBL/GenBank/DDBJ databases">
        <title>Enhanced salinomycin production by adjusting the supply of polyketide extender units in Streptomyce albus DSM 41398.</title>
        <authorList>
            <person name="Lu C."/>
        </authorList>
    </citation>
    <scope>NUCLEOTIDE SEQUENCE [LARGE SCALE GENOMIC DNA]</scope>
    <source>
        <strain evidence="5">ATCC 21838 / DSM 41398 / FERM P-419 / JCM 4703 / NBRC 107858</strain>
    </source>
</reference>